<proteinExistence type="predicted"/>
<dbReference type="RefSeq" id="WP_008445569.1">
    <property type="nucleotide sequence ID" value="NZ_AOJK01000073.1"/>
</dbReference>
<dbReference type="PANTHER" id="PTHR34846">
    <property type="entry name" value="4-CARBOXYMUCONOLACTONE DECARBOXYLASE FAMILY PROTEIN (AFU_ORTHOLOGUE AFUA_6G11590)"/>
    <property type="match status" value="1"/>
</dbReference>
<accession>M0DZ66</accession>
<evidence type="ECO:0000313" key="3">
    <source>
        <dbReference type="Proteomes" id="UP000011586"/>
    </source>
</evidence>
<name>M0DZ66_9EURY</name>
<protein>
    <submittedName>
        <fullName evidence="2">Carboxymuconolactone decarboxylase</fullName>
    </submittedName>
</protein>
<organism evidence="2 3">
    <name type="scientific">Halorubrum californiense DSM 19288</name>
    <dbReference type="NCBI Taxonomy" id="1227465"/>
    <lineage>
        <taxon>Archaea</taxon>
        <taxon>Methanobacteriati</taxon>
        <taxon>Methanobacteriota</taxon>
        <taxon>Stenosarchaea group</taxon>
        <taxon>Halobacteria</taxon>
        <taxon>Halobacteriales</taxon>
        <taxon>Haloferacaceae</taxon>
        <taxon>Halorubrum</taxon>
    </lineage>
</organism>
<reference evidence="2 3" key="1">
    <citation type="journal article" date="2014" name="PLoS Genet.">
        <title>Phylogenetically driven sequencing of extremely halophilic archaea reveals strategies for static and dynamic osmo-response.</title>
        <authorList>
            <person name="Becker E.A."/>
            <person name="Seitzer P.M."/>
            <person name="Tritt A."/>
            <person name="Larsen D."/>
            <person name="Krusor M."/>
            <person name="Yao A.I."/>
            <person name="Wu D."/>
            <person name="Madern D."/>
            <person name="Eisen J.A."/>
            <person name="Darling A.E."/>
            <person name="Facciotti M.T."/>
        </authorList>
    </citation>
    <scope>NUCLEOTIDE SEQUENCE [LARGE SCALE GENOMIC DNA]</scope>
    <source>
        <strain evidence="2 3">DSM 19288</strain>
    </source>
</reference>
<dbReference type="PANTHER" id="PTHR34846:SF11">
    <property type="entry name" value="4-CARBOXYMUCONOLACTONE DECARBOXYLASE FAMILY PROTEIN (AFU_ORTHOLOGUE AFUA_6G11590)"/>
    <property type="match status" value="1"/>
</dbReference>
<sequence>MARVPYAEKSDVPDEYEDLLESSLQGKPLHVYQSIGNNPEVLAGLRSFLGSLWTDSGLTDRERELVILAVTSDIGNRYEWHQHVNVARGVGISDDEIAALGRGDPAPLGDAETTLVEYALAVARGEVDAIAHEEIAALYDDETVVGIAAAARGYDALGGMIDAFDLELESGTELHGWDPR</sequence>
<evidence type="ECO:0000259" key="1">
    <source>
        <dbReference type="Pfam" id="PF02627"/>
    </source>
</evidence>
<keyword evidence="3" id="KW-1185">Reference proteome</keyword>
<dbReference type="PATRIC" id="fig|1227465.4.peg.3062"/>
<dbReference type="EMBL" id="AOJK01000073">
    <property type="protein sequence ID" value="ELZ39987.1"/>
    <property type="molecule type" value="Genomic_DNA"/>
</dbReference>
<evidence type="ECO:0000313" key="2">
    <source>
        <dbReference type="EMBL" id="ELZ39987.1"/>
    </source>
</evidence>
<dbReference type="GO" id="GO:0051920">
    <property type="term" value="F:peroxiredoxin activity"/>
    <property type="evidence" value="ECO:0007669"/>
    <property type="project" value="InterPro"/>
</dbReference>
<dbReference type="OrthoDB" id="343109at2157"/>
<feature type="domain" description="Carboxymuconolactone decarboxylase-like" evidence="1">
    <location>
        <begin position="39"/>
        <end position="119"/>
    </location>
</feature>
<dbReference type="InterPro" id="IPR003779">
    <property type="entry name" value="CMD-like"/>
</dbReference>
<dbReference type="Proteomes" id="UP000011586">
    <property type="component" value="Unassembled WGS sequence"/>
</dbReference>
<dbReference type="Pfam" id="PF02627">
    <property type="entry name" value="CMD"/>
    <property type="match status" value="1"/>
</dbReference>
<dbReference type="Gene3D" id="1.20.1290.10">
    <property type="entry name" value="AhpD-like"/>
    <property type="match status" value="1"/>
</dbReference>
<comment type="caution">
    <text evidence="2">The sequence shown here is derived from an EMBL/GenBank/DDBJ whole genome shotgun (WGS) entry which is preliminary data.</text>
</comment>
<dbReference type="InterPro" id="IPR029032">
    <property type="entry name" value="AhpD-like"/>
</dbReference>
<dbReference type="STRING" id="1227465.C463_15832"/>
<dbReference type="SUPFAM" id="SSF69118">
    <property type="entry name" value="AhpD-like"/>
    <property type="match status" value="1"/>
</dbReference>
<dbReference type="AlphaFoldDB" id="M0DZ66"/>
<gene>
    <name evidence="2" type="ORF">C463_15832</name>
</gene>